<evidence type="ECO:0000313" key="2">
    <source>
        <dbReference type="Proteomes" id="UP000267342"/>
    </source>
</evidence>
<dbReference type="RefSeq" id="WP_027705040.1">
    <property type="nucleotide sequence ID" value="NZ_AP018933.1"/>
</dbReference>
<evidence type="ECO:0000313" key="1">
    <source>
        <dbReference type="EMBL" id="BBG31342.1"/>
    </source>
</evidence>
<name>A0A348HI90_9GAMM</name>
<dbReference type="PIRSF" id="PIRSF029208">
    <property type="entry name" value="Phage_tail_GPU"/>
    <property type="match status" value="1"/>
</dbReference>
<reference evidence="1 2" key="1">
    <citation type="submission" date="2018-09" db="EMBL/GenBank/DDBJ databases">
        <title>Zymobacter palmae IAM14233 (=T109) whole genome analysis.</title>
        <authorList>
            <person name="Yanase H."/>
        </authorList>
    </citation>
    <scope>NUCLEOTIDE SEQUENCE [LARGE SCALE GENOMIC DNA]</scope>
    <source>
        <strain evidence="1 2">IAM14233</strain>
    </source>
</reference>
<organism evidence="1 2">
    <name type="scientific">Zymobacter palmae</name>
    <dbReference type="NCBI Taxonomy" id="33074"/>
    <lineage>
        <taxon>Bacteria</taxon>
        <taxon>Pseudomonadati</taxon>
        <taxon>Pseudomonadota</taxon>
        <taxon>Gammaproteobacteria</taxon>
        <taxon>Oceanospirillales</taxon>
        <taxon>Halomonadaceae</taxon>
        <taxon>Zymobacter group</taxon>
        <taxon>Zymobacter</taxon>
    </lineage>
</organism>
<dbReference type="InterPro" id="IPR009734">
    <property type="entry name" value="Myoviridae_GpU"/>
</dbReference>
<dbReference type="Proteomes" id="UP000267342">
    <property type="component" value="Chromosome"/>
</dbReference>
<protein>
    <submittedName>
        <fullName evidence="1">Phage protein U</fullName>
    </submittedName>
</protein>
<dbReference type="InterPro" id="IPR016912">
    <property type="entry name" value="Phage_P2_GpU"/>
</dbReference>
<dbReference type="KEGG" id="zpl:ZBT109_2612"/>
<sequence>MVIASMMILGQFLFRRETVPYQQLQRSTEYKHASLERVGERPASQFVGLGEDRITLTGTLLPIFTGGRLSLDLIRAMAKTGKAWPLIEGSLRMYGWYVIESINETSSVFMSTGHANKIEFTLALKRVDKPDPNRMGKQSLADTLNGYLDNASDYLQDAL</sequence>
<dbReference type="EMBL" id="AP018933">
    <property type="protein sequence ID" value="BBG31342.1"/>
    <property type="molecule type" value="Genomic_DNA"/>
</dbReference>
<accession>A0A348HI90</accession>
<gene>
    <name evidence="1" type="ORF">ZBT109_2612</name>
</gene>
<dbReference type="STRING" id="1123510.GCA_000620025_01769"/>
<proteinExistence type="predicted"/>
<dbReference type="AlphaFoldDB" id="A0A348HI90"/>
<dbReference type="Pfam" id="PF06995">
    <property type="entry name" value="Phage_P2_GpU"/>
    <property type="match status" value="1"/>
</dbReference>
<keyword evidence="2" id="KW-1185">Reference proteome</keyword>